<sequence length="127" mass="13344">MTMSIEGRGRAVGPREPHAPVTEGVAPVHVVCRLAGDLDLDRVGSARAALDEALSPHTDWLIVDLAAVTFCDSSGLNLLLQTRLTAERAGTGMRLAAVPEPMKRLLEITGASAVFPQYATVDAALQG</sequence>
<dbReference type="PROSITE" id="PS50801">
    <property type="entry name" value="STAS"/>
    <property type="match status" value="1"/>
</dbReference>
<dbReference type="InterPro" id="IPR036513">
    <property type="entry name" value="STAS_dom_sf"/>
</dbReference>
<evidence type="ECO:0000256" key="3">
    <source>
        <dbReference type="SAM" id="MobiDB-lite"/>
    </source>
</evidence>
<evidence type="ECO:0000313" key="6">
    <source>
        <dbReference type="Proteomes" id="UP001500037"/>
    </source>
</evidence>
<protein>
    <recommendedName>
        <fullName evidence="2">Anti-sigma factor antagonist</fullName>
    </recommendedName>
</protein>
<dbReference type="NCBIfam" id="TIGR00377">
    <property type="entry name" value="ant_ant_sig"/>
    <property type="match status" value="1"/>
</dbReference>
<dbReference type="PANTHER" id="PTHR33495:SF2">
    <property type="entry name" value="ANTI-SIGMA FACTOR ANTAGONIST TM_1081-RELATED"/>
    <property type="match status" value="1"/>
</dbReference>
<proteinExistence type="inferred from homology"/>
<accession>A0ABN1WBN7</accession>
<dbReference type="Gene3D" id="3.30.750.24">
    <property type="entry name" value="STAS domain"/>
    <property type="match status" value="1"/>
</dbReference>
<gene>
    <name evidence="5" type="ORF">GCM10009665_37690</name>
</gene>
<evidence type="ECO:0000256" key="2">
    <source>
        <dbReference type="RuleBase" id="RU003749"/>
    </source>
</evidence>
<keyword evidence="6" id="KW-1185">Reference proteome</keyword>
<dbReference type="InterPro" id="IPR003658">
    <property type="entry name" value="Anti-sigma_ant"/>
</dbReference>
<dbReference type="EMBL" id="BAAALF010000063">
    <property type="protein sequence ID" value="GAA1243301.1"/>
    <property type="molecule type" value="Genomic_DNA"/>
</dbReference>
<dbReference type="Proteomes" id="UP001500037">
    <property type="component" value="Unassembled WGS sequence"/>
</dbReference>
<organism evidence="5 6">
    <name type="scientific">Kitasatospora nipponensis</name>
    <dbReference type="NCBI Taxonomy" id="258049"/>
    <lineage>
        <taxon>Bacteria</taxon>
        <taxon>Bacillati</taxon>
        <taxon>Actinomycetota</taxon>
        <taxon>Actinomycetes</taxon>
        <taxon>Kitasatosporales</taxon>
        <taxon>Streptomycetaceae</taxon>
        <taxon>Kitasatospora</taxon>
    </lineage>
</organism>
<dbReference type="RefSeq" id="WP_344442888.1">
    <property type="nucleotide sequence ID" value="NZ_BAAALF010000063.1"/>
</dbReference>
<comment type="similarity">
    <text evidence="1 2">Belongs to the anti-sigma-factor antagonist family.</text>
</comment>
<feature type="domain" description="STAS" evidence="4">
    <location>
        <begin position="30"/>
        <end position="127"/>
    </location>
</feature>
<evidence type="ECO:0000313" key="5">
    <source>
        <dbReference type="EMBL" id="GAA1243301.1"/>
    </source>
</evidence>
<dbReference type="PANTHER" id="PTHR33495">
    <property type="entry name" value="ANTI-SIGMA FACTOR ANTAGONIST TM_1081-RELATED-RELATED"/>
    <property type="match status" value="1"/>
</dbReference>
<name>A0ABN1WBN7_9ACTN</name>
<feature type="compositionally biased region" description="Basic and acidic residues" evidence="3">
    <location>
        <begin position="7"/>
        <end position="18"/>
    </location>
</feature>
<comment type="caution">
    <text evidence="5">The sequence shown here is derived from an EMBL/GenBank/DDBJ whole genome shotgun (WGS) entry which is preliminary data.</text>
</comment>
<evidence type="ECO:0000259" key="4">
    <source>
        <dbReference type="PROSITE" id="PS50801"/>
    </source>
</evidence>
<reference evidence="5 6" key="1">
    <citation type="journal article" date="2019" name="Int. J. Syst. Evol. Microbiol.">
        <title>The Global Catalogue of Microorganisms (GCM) 10K type strain sequencing project: providing services to taxonomists for standard genome sequencing and annotation.</title>
        <authorList>
            <consortium name="The Broad Institute Genomics Platform"/>
            <consortium name="The Broad Institute Genome Sequencing Center for Infectious Disease"/>
            <person name="Wu L."/>
            <person name="Ma J."/>
        </authorList>
    </citation>
    <scope>NUCLEOTIDE SEQUENCE [LARGE SCALE GENOMIC DNA]</scope>
    <source>
        <strain evidence="5 6">JCM 13004</strain>
    </source>
</reference>
<evidence type="ECO:0000256" key="1">
    <source>
        <dbReference type="ARBA" id="ARBA00009013"/>
    </source>
</evidence>
<dbReference type="CDD" id="cd07043">
    <property type="entry name" value="STAS_anti-anti-sigma_factors"/>
    <property type="match status" value="1"/>
</dbReference>
<dbReference type="Pfam" id="PF01740">
    <property type="entry name" value="STAS"/>
    <property type="match status" value="1"/>
</dbReference>
<feature type="region of interest" description="Disordered" evidence="3">
    <location>
        <begin position="1"/>
        <end position="20"/>
    </location>
</feature>
<dbReference type="InterPro" id="IPR002645">
    <property type="entry name" value="STAS_dom"/>
</dbReference>
<dbReference type="SUPFAM" id="SSF52091">
    <property type="entry name" value="SpoIIaa-like"/>
    <property type="match status" value="1"/>
</dbReference>